<reference evidence="18" key="1">
    <citation type="submission" date="2019-11" db="EMBL/GenBank/DDBJ databases">
        <title>Leishmania tarentolae CDS.</title>
        <authorList>
            <person name="Goto Y."/>
            <person name="Yamagishi J."/>
        </authorList>
    </citation>
    <scope>NUCLEOTIDE SEQUENCE [LARGE SCALE GENOMIC DNA]</scope>
    <source>
        <strain evidence="18">Parrot Tar II</strain>
    </source>
</reference>
<dbReference type="GO" id="GO:0005737">
    <property type="term" value="C:cytoplasm"/>
    <property type="evidence" value="ECO:0007669"/>
    <property type="project" value="TreeGrafter"/>
</dbReference>
<comment type="similarity">
    <text evidence="4 17">Belongs to the peptidase M8 family.</text>
</comment>
<sequence length="273" mass="29899">MRRLLGRTSRCATRRTSSWRCFSCRVLHCPDHGYFEDLGFYQADFSKAEVMPWGKDAGCAFLSEKCMENNITKWPKMFCNNTEPRFRCPTSRLAVATCFITYNETPVPPYFQYFADKHLCGSSALMDYCPIVVPYNTGSCAQNTSKASASLKAFNVFSDAARCIDGEFKPNNSQRVVAPYAGMCANVSCDTTKRTYSVKVRGSTRYVQCKAGKKVELSSVSDAFEQGGYITCPPYVEVCQGNEGAAQAAALHPAPRTAGAALLVTALVAVACA</sequence>
<dbReference type="SUPFAM" id="SSF55486">
    <property type="entry name" value="Metalloproteases ('zincins'), catalytic domain"/>
    <property type="match status" value="1"/>
</dbReference>
<keyword evidence="16" id="KW-0325">Glycoprotein</keyword>
<evidence type="ECO:0000256" key="14">
    <source>
        <dbReference type="ARBA" id="ARBA00023145"/>
    </source>
</evidence>
<organism evidence="18 19">
    <name type="scientific">Leishmania tarentolae</name>
    <name type="common">Sauroleishmania tarentolae</name>
    <dbReference type="NCBI Taxonomy" id="5689"/>
    <lineage>
        <taxon>Eukaryota</taxon>
        <taxon>Discoba</taxon>
        <taxon>Euglenozoa</taxon>
        <taxon>Kinetoplastea</taxon>
        <taxon>Metakinetoplastina</taxon>
        <taxon>Trypanosomatida</taxon>
        <taxon>Trypanosomatidae</taxon>
        <taxon>Leishmaniinae</taxon>
        <taxon>Leishmania</taxon>
        <taxon>lizard Leishmania</taxon>
    </lineage>
</organism>
<evidence type="ECO:0000256" key="5">
    <source>
        <dbReference type="ARBA" id="ARBA00012397"/>
    </source>
</evidence>
<dbReference type="PANTHER" id="PTHR10942">
    <property type="entry name" value="LEISHMANOLYSIN-LIKE PEPTIDASE"/>
    <property type="match status" value="1"/>
</dbReference>
<dbReference type="VEuPathDB" id="TriTrypDB:LtaPh_1009321"/>
<dbReference type="AlphaFoldDB" id="A0A640KAQ9"/>
<accession>A0A640KAQ9</accession>
<keyword evidence="12 17" id="KW-0482">Metalloprotease</keyword>
<evidence type="ECO:0000256" key="8">
    <source>
        <dbReference type="ARBA" id="ARBA00022729"/>
    </source>
</evidence>
<dbReference type="GO" id="GO:0004222">
    <property type="term" value="F:metalloendopeptidase activity"/>
    <property type="evidence" value="ECO:0007669"/>
    <property type="project" value="UniProtKB-UniRule"/>
</dbReference>
<evidence type="ECO:0000256" key="3">
    <source>
        <dbReference type="ARBA" id="ARBA00004370"/>
    </source>
</evidence>
<keyword evidence="9 17" id="KW-0378">Hydrolase</keyword>
<comment type="function">
    <text evidence="2">Has an integral role during the infection of macrophages in the mammalian host.</text>
</comment>
<comment type="caution">
    <text evidence="18">The sequence shown here is derived from an EMBL/GenBank/DDBJ whole genome shotgun (WGS) entry which is preliminary data.</text>
</comment>
<protein>
    <recommendedName>
        <fullName evidence="5 17">Leishmanolysin</fullName>
        <ecNumber evidence="5 17">3.4.24.36</ecNumber>
    </recommendedName>
</protein>
<keyword evidence="7 17" id="KW-0479">Metal-binding</keyword>
<dbReference type="GO" id="GO:0016020">
    <property type="term" value="C:membrane"/>
    <property type="evidence" value="ECO:0007669"/>
    <property type="project" value="UniProtKB-SubCell"/>
</dbReference>
<dbReference type="Proteomes" id="UP000419144">
    <property type="component" value="Unassembled WGS sequence"/>
</dbReference>
<keyword evidence="14" id="KW-0865">Zymogen</keyword>
<evidence type="ECO:0000256" key="9">
    <source>
        <dbReference type="ARBA" id="ARBA00022801"/>
    </source>
</evidence>
<dbReference type="GO" id="GO:0007155">
    <property type="term" value="P:cell adhesion"/>
    <property type="evidence" value="ECO:0007669"/>
    <property type="project" value="UniProtKB-KW"/>
</dbReference>
<keyword evidence="13" id="KW-0472">Membrane</keyword>
<dbReference type="GO" id="GO:0046872">
    <property type="term" value="F:metal ion binding"/>
    <property type="evidence" value="ECO:0007669"/>
    <property type="project" value="UniProtKB-KW"/>
</dbReference>
<keyword evidence="10 17" id="KW-0862">Zinc</keyword>
<evidence type="ECO:0000313" key="19">
    <source>
        <dbReference type="Proteomes" id="UP000419144"/>
    </source>
</evidence>
<dbReference type="Pfam" id="PF01457">
    <property type="entry name" value="Peptidase_M8"/>
    <property type="match status" value="1"/>
</dbReference>
<dbReference type="InterPro" id="IPR001577">
    <property type="entry name" value="Peptidase_M8"/>
</dbReference>
<dbReference type="Gene3D" id="3.90.132.10">
    <property type="entry name" value="Leishmanolysin , domain 2"/>
    <property type="match status" value="1"/>
</dbReference>
<dbReference type="Gene3D" id="2.10.55.10">
    <property type="entry name" value="Leishmanolysin domain 3"/>
    <property type="match status" value="1"/>
</dbReference>
<keyword evidence="19" id="KW-1185">Reference proteome</keyword>
<dbReference type="PANTHER" id="PTHR10942:SF0">
    <property type="entry name" value="LEISHMANOLYSIN-LIKE PEPTIDASE"/>
    <property type="match status" value="1"/>
</dbReference>
<evidence type="ECO:0000256" key="6">
    <source>
        <dbReference type="ARBA" id="ARBA00022670"/>
    </source>
</evidence>
<evidence type="ECO:0000256" key="12">
    <source>
        <dbReference type="ARBA" id="ARBA00023049"/>
    </source>
</evidence>
<dbReference type="EMBL" id="BLBS01000011">
    <property type="protein sequence ID" value="GET86492.1"/>
    <property type="molecule type" value="Genomic_DNA"/>
</dbReference>
<evidence type="ECO:0000313" key="18">
    <source>
        <dbReference type="EMBL" id="GET86492.1"/>
    </source>
</evidence>
<gene>
    <name evidence="18" type="ORF">LtaPh_1009321</name>
</gene>
<evidence type="ECO:0000256" key="15">
    <source>
        <dbReference type="ARBA" id="ARBA00023157"/>
    </source>
</evidence>
<dbReference type="PRINTS" id="PR00782">
    <property type="entry name" value="LSHMANOLYSIN"/>
</dbReference>
<dbReference type="GO" id="GO:0006508">
    <property type="term" value="P:proteolysis"/>
    <property type="evidence" value="ECO:0007669"/>
    <property type="project" value="UniProtKB-KW"/>
</dbReference>
<evidence type="ECO:0000256" key="13">
    <source>
        <dbReference type="ARBA" id="ARBA00023136"/>
    </source>
</evidence>
<comment type="cofactor">
    <cofactor evidence="17">
        <name>Zn(2+)</name>
        <dbReference type="ChEBI" id="CHEBI:29105"/>
    </cofactor>
    <text evidence="17">Binds 1 zinc ion per subunit.</text>
</comment>
<dbReference type="OrthoDB" id="527990at2759"/>
<dbReference type="EC" id="3.4.24.36" evidence="5 17"/>
<evidence type="ECO:0000256" key="1">
    <source>
        <dbReference type="ARBA" id="ARBA00001249"/>
    </source>
</evidence>
<evidence type="ECO:0000256" key="17">
    <source>
        <dbReference type="RuleBase" id="RU366077"/>
    </source>
</evidence>
<dbReference type="Gene3D" id="2.30.34.10">
    <property type="entry name" value="Leishmanolysin domain 4"/>
    <property type="match status" value="1"/>
</dbReference>
<keyword evidence="15" id="KW-1015">Disulfide bond</keyword>
<evidence type="ECO:0000256" key="11">
    <source>
        <dbReference type="ARBA" id="ARBA00022889"/>
    </source>
</evidence>
<name>A0A640KAQ9_LEITA</name>
<keyword evidence="6 17" id="KW-0645">Protease</keyword>
<proteinExistence type="inferred from homology"/>
<comment type="catalytic activity">
    <reaction evidence="1 17">
        <text>Preference for hydrophobic residues at P1 and P1' and basic residues at P2' and P3'. A model nonapeptide is cleaved at -Ala-Tyr-|-Leu-Lys-Lys-.</text>
        <dbReference type="EC" id="3.4.24.36"/>
    </reaction>
</comment>
<keyword evidence="8" id="KW-0732">Signal</keyword>
<evidence type="ECO:0000256" key="16">
    <source>
        <dbReference type="ARBA" id="ARBA00023180"/>
    </source>
</evidence>
<evidence type="ECO:0000256" key="2">
    <source>
        <dbReference type="ARBA" id="ARBA00003364"/>
    </source>
</evidence>
<keyword evidence="11" id="KW-0130">Cell adhesion</keyword>
<evidence type="ECO:0000256" key="10">
    <source>
        <dbReference type="ARBA" id="ARBA00022833"/>
    </source>
</evidence>
<comment type="subcellular location">
    <subcellularLocation>
        <location evidence="3">Membrane</location>
    </subcellularLocation>
</comment>
<evidence type="ECO:0000256" key="4">
    <source>
        <dbReference type="ARBA" id="ARBA00005860"/>
    </source>
</evidence>
<evidence type="ECO:0000256" key="7">
    <source>
        <dbReference type="ARBA" id="ARBA00022723"/>
    </source>
</evidence>